<evidence type="ECO:0000313" key="4">
    <source>
        <dbReference type="EMBL" id="EET87501.1"/>
    </source>
</evidence>
<organism evidence="4 5">
    <name type="scientific">Clostridium carboxidivorans P7</name>
    <dbReference type="NCBI Taxonomy" id="536227"/>
    <lineage>
        <taxon>Bacteria</taxon>
        <taxon>Bacillati</taxon>
        <taxon>Bacillota</taxon>
        <taxon>Clostridia</taxon>
        <taxon>Eubacteriales</taxon>
        <taxon>Clostridiaceae</taxon>
        <taxon>Clostridium</taxon>
    </lineage>
</organism>
<keyword evidence="2 3" id="KW-0472">Membrane</keyword>
<dbReference type="PANTHER" id="PTHR22550:SF5">
    <property type="entry name" value="LEUCINE ZIPPER PROTEIN 4"/>
    <property type="match status" value="1"/>
</dbReference>
<dbReference type="EMBL" id="ACVI01000029">
    <property type="protein sequence ID" value="EET87501.1"/>
    <property type="molecule type" value="Genomic_DNA"/>
</dbReference>
<evidence type="ECO:0000256" key="2">
    <source>
        <dbReference type="ARBA" id="ARBA00023136"/>
    </source>
</evidence>
<evidence type="ECO:0000256" key="1">
    <source>
        <dbReference type="ARBA" id="ARBA00005278"/>
    </source>
</evidence>
<evidence type="ECO:0000313" key="5">
    <source>
        <dbReference type="Proteomes" id="UP000004198"/>
    </source>
</evidence>
<feature type="transmembrane region" description="Helical" evidence="3">
    <location>
        <begin position="352"/>
        <end position="369"/>
    </location>
</feature>
<dbReference type="InterPro" id="IPR004995">
    <property type="entry name" value="Spore_Ger"/>
</dbReference>
<feature type="transmembrane region" description="Helical" evidence="3">
    <location>
        <begin position="263"/>
        <end position="287"/>
    </location>
</feature>
<sequence length="463" mass="51643">CPDIIQKQVMLKKMKKGCFIFLKDFVNIDLIQRDFVSPLLTMDCSALSEKNITEYLPALNNSVCYDINSVVTSVLEGKTVFLIDESNFAIVCDMVEIEKRSITEPEGEKNVRGSHDGFIESLSINITLLRRKIKSNRLKFKYIVLGNITNQSLVISYIDGIANRKIINDLYNKISNIKIDGLLSIGHIEELIVDSKYALFPQYITTERTDKVIGALLEGKVAVLLDGTPFALIAPTSFFSFFQAPDDYSSNWIPTTLVRSVRFFSFITTLTLPGLYVSITAFQYYLIPLNILVQLGRSRSTVAFPPQVEALLMEFTIQMLKEASIRLPTYIGTTVGVVGGIIIGQAAVSAGIVSNLFIIIVGIMAIASYTTPNYEFGISMIVIRLGILLMASVFGIVGMITCFSLLLMHLLSLDSLGQPYLMPMMPLKLNGIKDTIIRAPLQLMKRRSNISKPIRKWRGSKNE</sequence>
<feature type="transmembrane region" description="Helical" evidence="3">
    <location>
        <begin position="327"/>
        <end position="346"/>
    </location>
</feature>
<dbReference type="RefSeq" id="WP_007060980.1">
    <property type="nucleotide sequence ID" value="NZ_ACVI01000029.1"/>
</dbReference>
<dbReference type="PANTHER" id="PTHR22550">
    <property type="entry name" value="SPORE GERMINATION PROTEIN"/>
    <property type="match status" value="1"/>
</dbReference>
<name>C6PTH8_9CLOT</name>
<protein>
    <submittedName>
        <fullName evidence="4">GerA spore germination protein</fullName>
    </submittedName>
</protein>
<dbReference type="InterPro" id="IPR050768">
    <property type="entry name" value="UPF0353/GerABKA_families"/>
</dbReference>
<evidence type="ECO:0000256" key="3">
    <source>
        <dbReference type="SAM" id="Phobius"/>
    </source>
</evidence>
<dbReference type="STRING" id="536227.Ccar_23975"/>
<comment type="similarity">
    <text evidence="1">Belongs to the GerABKA family.</text>
</comment>
<feature type="non-terminal residue" evidence="4">
    <location>
        <position position="1"/>
    </location>
</feature>
<dbReference type="PIRSF" id="PIRSF005690">
    <property type="entry name" value="GerBA"/>
    <property type="match status" value="1"/>
</dbReference>
<dbReference type="OrthoDB" id="9772630at2"/>
<accession>C6PTH8</accession>
<comment type="caution">
    <text evidence="4">The sequence shown here is derived from an EMBL/GenBank/DDBJ whole genome shotgun (WGS) entry which is preliminary data.</text>
</comment>
<dbReference type="AlphaFoldDB" id="C6PTH8"/>
<feature type="transmembrane region" description="Helical" evidence="3">
    <location>
        <begin position="381"/>
        <end position="411"/>
    </location>
</feature>
<dbReference type="Proteomes" id="UP000004198">
    <property type="component" value="Unassembled WGS sequence"/>
</dbReference>
<keyword evidence="3" id="KW-0812">Transmembrane</keyword>
<proteinExistence type="inferred from homology"/>
<gene>
    <name evidence="4" type="ORF">CcarbDRAFT_2095</name>
</gene>
<dbReference type="eggNOG" id="COG0697">
    <property type="taxonomic scope" value="Bacteria"/>
</dbReference>
<keyword evidence="3" id="KW-1133">Transmembrane helix</keyword>
<reference evidence="4 5" key="1">
    <citation type="submission" date="2009-06" db="EMBL/GenBank/DDBJ databases">
        <title>The draft genome of Clostridium carboxidivorans P7.</title>
        <authorList>
            <consortium name="US DOE Joint Genome Institute (JGI-PGF)"/>
            <person name="Lucas S."/>
            <person name="Copeland A."/>
            <person name="Lapidus A."/>
            <person name="Glavina del Rio T."/>
            <person name="Tice H."/>
            <person name="Bruce D."/>
            <person name="Goodwin L."/>
            <person name="Pitluck S."/>
            <person name="Larimer F."/>
            <person name="Land M.L."/>
            <person name="Hauser L."/>
            <person name="Hemme C.L."/>
        </authorList>
    </citation>
    <scope>NUCLEOTIDE SEQUENCE [LARGE SCALE GENOMIC DNA]</scope>
    <source>
        <strain evidence="4 5">P7</strain>
    </source>
</reference>
<dbReference type="GO" id="GO:0016020">
    <property type="term" value="C:membrane"/>
    <property type="evidence" value="ECO:0007669"/>
    <property type="project" value="InterPro"/>
</dbReference>
<dbReference type="GO" id="GO:0009847">
    <property type="term" value="P:spore germination"/>
    <property type="evidence" value="ECO:0007669"/>
    <property type="project" value="InterPro"/>
</dbReference>
<keyword evidence="5" id="KW-1185">Reference proteome</keyword>
<dbReference type="Pfam" id="PF03323">
    <property type="entry name" value="GerA"/>
    <property type="match status" value="1"/>
</dbReference>